<protein>
    <submittedName>
        <fullName evidence="5">Uncharacterized protein</fullName>
    </submittedName>
</protein>
<reference evidence="5" key="1">
    <citation type="submission" date="2023-04" db="EMBL/GenBank/DDBJ databases">
        <title>Black Yeasts Isolated from many extreme environments.</title>
        <authorList>
            <person name="Coleine C."/>
            <person name="Stajich J.E."/>
            <person name="Selbmann L."/>
        </authorList>
    </citation>
    <scope>NUCLEOTIDE SEQUENCE</scope>
    <source>
        <strain evidence="5">CCFEE 5312</strain>
    </source>
</reference>
<evidence type="ECO:0000313" key="5">
    <source>
        <dbReference type="EMBL" id="KAK3054690.1"/>
    </source>
</evidence>
<evidence type="ECO:0000256" key="2">
    <source>
        <dbReference type="ARBA" id="ARBA00022827"/>
    </source>
</evidence>
<dbReference type="GO" id="GO:0016491">
    <property type="term" value="F:oxidoreductase activity"/>
    <property type="evidence" value="ECO:0007669"/>
    <property type="project" value="UniProtKB-KW"/>
</dbReference>
<dbReference type="InterPro" id="IPR050775">
    <property type="entry name" value="FAD-binding_Monooxygenases"/>
</dbReference>
<dbReference type="Proteomes" id="UP001271007">
    <property type="component" value="Unassembled WGS sequence"/>
</dbReference>
<dbReference type="AlphaFoldDB" id="A0AAJ0GAQ5"/>
<keyword evidence="3" id="KW-0521">NADP</keyword>
<dbReference type="PANTHER" id="PTHR43098:SF5">
    <property type="entry name" value="DUAL-FUNCTIONAL MONOOXYGENASE_METHYLTRANSFERASE PSOF"/>
    <property type="match status" value="1"/>
</dbReference>
<sequence length="273" mass="30872">MTDSKLTINDVKSKEEHLQILETGWELGGFCFIFETFADVITSQESNDVAADFVREKIRTVVKDKKTAEKLVPDYALFGKRPPLGHHYFEIFNKPNVNLVDIKNNAIQEITEQGLRLENGEEHEFDMIIYALGFDAATGALTTMDVRANEEMSLGEHWKQQLETYLAICVEDYPDMFMLSGPHTPFGNLPVILDATADWVGKIIGAMEKKGYGTCEPTHEAQAEWCKLLHGDDSKPTILPRPPVQLFWFGGVTPYLNLLKKEVDNNFPGLKMM</sequence>
<accession>A0AAJ0GAQ5</accession>
<dbReference type="EMBL" id="JAWDJX010000011">
    <property type="protein sequence ID" value="KAK3054690.1"/>
    <property type="molecule type" value="Genomic_DNA"/>
</dbReference>
<keyword evidence="6" id="KW-1185">Reference proteome</keyword>
<evidence type="ECO:0000256" key="3">
    <source>
        <dbReference type="ARBA" id="ARBA00022857"/>
    </source>
</evidence>
<evidence type="ECO:0000313" key="6">
    <source>
        <dbReference type="Proteomes" id="UP001271007"/>
    </source>
</evidence>
<organism evidence="5 6">
    <name type="scientific">Extremus antarcticus</name>
    <dbReference type="NCBI Taxonomy" id="702011"/>
    <lineage>
        <taxon>Eukaryota</taxon>
        <taxon>Fungi</taxon>
        <taxon>Dikarya</taxon>
        <taxon>Ascomycota</taxon>
        <taxon>Pezizomycotina</taxon>
        <taxon>Dothideomycetes</taxon>
        <taxon>Dothideomycetidae</taxon>
        <taxon>Mycosphaerellales</taxon>
        <taxon>Extremaceae</taxon>
        <taxon>Extremus</taxon>
    </lineage>
</organism>
<dbReference type="PANTHER" id="PTHR43098">
    <property type="entry name" value="L-ORNITHINE N(5)-MONOOXYGENASE-RELATED"/>
    <property type="match status" value="1"/>
</dbReference>
<keyword evidence="2" id="KW-0274">FAD</keyword>
<dbReference type="SUPFAM" id="SSF51905">
    <property type="entry name" value="FAD/NAD(P)-binding domain"/>
    <property type="match status" value="2"/>
</dbReference>
<name>A0AAJ0GAQ5_9PEZI</name>
<keyword evidence="4" id="KW-0560">Oxidoreductase</keyword>
<evidence type="ECO:0000256" key="1">
    <source>
        <dbReference type="ARBA" id="ARBA00022630"/>
    </source>
</evidence>
<dbReference type="InterPro" id="IPR036188">
    <property type="entry name" value="FAD/NAD-bd_sf"/>
</dbReference>
<evidence type="ECO:0000256" key="4">
    <source>
        <dbReference type="ARBA" id="ARBA00023002"/>
    </source>
</evidence>
<dbReference type="Gene3D" id="3.50.50.60">
    <property type="entry name" value="FAD/NAD(P)-binding domain"/>
    <property type="match status" value="1"/>
</dbReference>
<keyword evidence="1" id="KW-0285">Flavoprotein</keyword>
<proteinExistence type="predicted"/>
<gene>
    <name evidence="5" type="ORF">LTR09_004419</name>
</gene>
<comment type="caution">
    <text evidence="5">The sequence shown here is derived from an EMBL/GenBank/DDBJ whole genome shotgun (WGS) entry which is preliminary data.</text>
</comment>